<sequence>MSYGIKYQTQFIEGRHDEADKGWCYKHQHYRAHNQMAWFLKEGEDISEKRCVLQPYVRYLEVPSFQGYESIYCTASCAPPERYGDSDDIHQLCMVKWDKIIDVHTLPKWTNPVAVAYPRLDYHIKMDCEDGTVNFSVHYQGSKVGEEEVEVQFN</sequence>
<dbReference type="STRING" id="42673.A0A2K0WM63"/>
<dbReference type="OrthoDB" id="2963168at2759"/>
<gene>
    <name evidence="1" type="ORF">FNYG_03676</name>
</gene>
<evidence type="ECO:0000313" key="1">
    <source>
        <dbReference type="EMBL" id="PNP83354.1"/>
    </source>
</evidence>
<dbReference type="Proteomes" id="UP000236664">
    <property type="component" value="Unassembled WGS sequence"/>
</dbReference>
<dbReference type="EMBL" id="MTQA01000054">
    <property type="protein sequence ID" value="PNP83354.1"/>
    <property type="molecule type" value="Genomic_DNA"/>
</dbReference>
<accession>A0A2K0WM63</accession>
<reference evidence="1 2" key="1">
    <citation type="submission" date="2017-06" db="EMBL/GenBank/DDBJ databases">
        <title>Genome of Fusarium nygamai isolate CS10214.</title>
        <authorList>
            <person name="Gardiner D.M."/>
            <person name="Obanor F."/>
            <person name="Kazan K."/>
        </authorList>
    </citation>
    <scope>NUCLEOTIDE SEQUENCE [LARGE SCALE GENOMIC DNA]</scope>
    <source>
        <strain evidence="1 2">CS10214</strain>
    </source>
</reference>
<evidence type="ECO:0000313" key="2">
    <source>
        <dbReference type="Proteomes" id="UP000236664"/>
    </source>
</evidence>
<comment type="caution">
    <text evidence="1">The sequence shown here is derived from an EMBL/GenBank/DDBJ whole genome shotgun (WGS) entry which is preliminary data.</text>
</comment>
<keyword evidence="2" id="KW-1185">Reference proteome</keyword>
<name>A0A2K0WM63_GIBNY</name>
<dbReference type="AlphaFoldDB" id="A0A2K0WM63"/>
<proteinExistence type="predicted"/>
<organism evidence="1 2">
    <name type="scientific">Gibberella nygamai</name>
    <name type="common">Bean root rot disease fungus</name>
    <name type="synonym">Fusarium nygamai</name>
    <dbReference type="NCBI Taxonomy" id="42673"/>
    <lineage>
        <taxon>Eukaryota</taxon>
        <taxon>Fungi</taxon>
        <taxon>Dikarya</taxon>
        <taxon>Ascomycota</taxon>
        <taxon>Pezizomycotina</taxon>
        <taxon>Sordariomycetes</taxon>
        <taxon>Hypocreomycetidae</taxon>
        <taxon>Hypocreales</taxon>
        <taxon>Nectriaceae</taxon>
        <taxon>Fusarium</taxon>
        <taxon>Fusarium fujikuroi species complex</taxon>
    </lineage>
</organism>
<protein>
    <submittedName>
        <fullName evidence="1">Uncharacterized protein</fullName>
    </submittedName>
</protein>